<dbReference type="PANTHER" id="PTHR30458">
    <property type="entry name" value="PHENYLACETIC ACID DEGRADATION PROTEIN PAA"/>
    <property type="match status" value="1"/>
</dbReference>
<accession>A0A383R6E3</accession>
<evidence type="ECO:0000313" key="1">
    <source>
        <dbReference type="EMBL" id="SYX82373.1"/>
    </source>
</evidence>
<dbReference type="InterPro" id="IPR009078">
    <property type="entry name" value="Ferritin-like_SF"/>
</dbReference>
<dbReference type="PIRSF" id="PIRSF037834">
    <property type="entry name" value="PA_CoA_Oase3"/>
    <property type="match status" value="1"/>
</dbReference>
<dbReference type="Pfam" id="PF05138">
    <property type="entry name" value="PaaA_PaaC"/>
    <property type="match status" value="1"/>
</dbReference>
<dbReference type="GO" id="GO:0005829">
    <property type="term" value="C:cytosol"/>
    <property type="evidence" value="ECO:0007669"/>
    <property type="project" value="TreeGrafter"/>
</dbReference>
<dbReference type="Proteomes" id="UP000304148">
    <property type="component" value="Chromosome"/>
</dbReference>
<dbReference type="Gene3D" id="1.20.1260.10">
    <property type="match status" value="1"/>
</dbReference>
<name>A0A383R6E3_PAEAL</name>
<sequence>MSEHIEVTAAEEAKRRPDYTRALRELLLQIADDDYILAYRGSEWLGLAPHIEEDVAFSSMAQDMMGHAAMLYEMLEELGADKADDLAHLRRPEAFRNAILLERPNGSGEYANEPHYDWAFAIARCSLYGIFKEIRLEVLTRSSYVPLKQEASKMLREHQYHSRYWRSWFMRLAGGTNEARSRLIAAVAQVWSDIGSLFPLGSEEEAIVRFGLSIGGDELARRWKTSAQSLFEASGLAWPGDWIIPVRTGRDGQHTDDLTQVVAILSEVYRIDPAASW</sequence>
<reference evidence="2" key="1">
    <citation type="submission" date="2018-08" db="EMBL/GenBank/DDBJ databases">
        <authorList>
            <person name="Chevrot R."/>
        </authorList>
    </citation>
    <scope>NUCLEOTIDE SEQUENCE [LARGE SCALE GENOMIC DNA]</scope>
</reference>
<dbReference type="PANTHER" id="PTHR30458:SF0">
    <property type="entry name" value="1,2-PHENYLACETYL-COA EPOXIDASE, SUBUNIT C"/>
    <property type="match status" value="1"/>
</dbReference>
<dbReference type="InterPro" id="IPR052703">
    <property type="entry name" value="Aromatic_CoA_ox/epox"/>
</dbReference>
<dbReference type="RefSeq" id="WP_138184743.1">
    <property type="nucleotide sequence ID" value="NZ_LS992241.1"/>
</dbReference>
<dbReference type="SUPFAM" id="SSF47240">
    <property type="entry name" value="Ferritin-like"/>
    <property type="match status" value="1"/>
</dbReference>
<dbReference type="InterPro" id="IPR011882">
    <property type="entry name" value="PaaC"/>
</dbReference>
<proteinExistence type="predicted"/>
<dbReference type="EMBL" id="LS992241">
    <property type="protein sequence ID" value="SYX82373.1"/>
    <property type="molecule type" value="Genomic_DNA"/>
</dbReference>
<dbReference type="NCBIfam" id="TIGR02158">
    <property type="entry name" value="PA_CoA_Oxy3"/>
    <property type="match status" value="1"/>
</dbReference>
<gene>
    <name evidence="1" type="ORF">PBLR_10795</name>
</gene>
<dbReference type="AlphaFoldDB" id="A0A383R6E3"/>
<dbReference type="GO" id="GO:0010124">
    <property type="term" value="P:phenylacetate catabolic process"/>
    <property type="evidence" value="ECO:0007669"/>
    <property type="project" value="InterPro"/>
</dbReference>
<protein>
    <submittedName>
        <fullName evidence="1">Phenylacetate-CoA oxygenase</fullName>
    </submittedName>
</protein>
<organism evidence="1 2">
    <name type="scientific">Paenibacillus alvei</name>
    <name type="common">Bacillus alvei</name>
    <dbReference type="NCBI Taxonomy" id="44250"/>
    <lineage>
        <taxon>Bacteria</taxon>
        <taxon>Bacillati</taxon>
        <taxon>Bacillota</taxon>
        <taxon>Bacilli</taxon>
        <taxon>Bacillales</taxon>
        <taxon>Paenibacillaceae</taxon>
        <taxon>Paenibacillus</taxon>
    </lineage>
</organism>
<dbReference type="InterPro" id="IPR007814">
    <property type="entry name" value="PaaA_PaaC"/>
</dbReference>
<dbReference type="InterPro" id="IPR012347">
    <property type="entry name" value="Ferritin-like"/>
</dbReference>
<evidence type="ECO:0000313" key="2">
    <source>
        <dbReference type="Proteomes" id="UP000304148"/>
    </source>
</evidence>